<dbReference type="EMBL" id="KY322437">
    <property type="protein sequence ID" value="AUF82364.1"/>
    <property type="molecule type" value="Genomic_DNA"/>
</dbReference>
<evidence type="ECO:0000313" key="2">
    <source>
        <dbReference type="EMBL" id="AUF82364.1"/>
    </source>
</evidence>
<reference evidence="2" key="1">
    <citation type="journal article" date="2018" name="Virology">
        <title>A giant virus infecting green algae encodes key fermentation genes.</title>
        <authorList>
            <person name="Schvarcz C.R."/>
            <person name="Steward G.F."/>
        </authorList>
    </citation>
    <scope>NUCLEOTIDE SEQUENCE [LARGE SCALE GENOMIC DNA]</scope>
</reference>
<feature type="compositionally biased region" description="Basic and acidic residues" evidence="1">
    <location>
        <begin position="216"/>
        <end position="229"/>
    </location>
</feature>
<evidence type="ECO:0000256" key="1">
    <source>
        <dbReference type="SAM" id="MobiDB-lite"/>
    </source>
</evidence>
<gene>
    <name evidence="2" type="ORF">TetV_272</name>
</gene>
<name>A0A2P0VN86_9VIRU</name>
<sequence length="247" mass="28227">MLRDLIQGECTDNELKEYIKTIGKRKFVKDICCTFAKTSSALGDMSSAKYIVELLFSKSGDKKNWCNENLLHAARKIYKRDAEIEINIDDEKLVLSHEVMNSEEDVSVSLLKEMVLSGETEKLIMHCRALEKCDCGVVAWEGIAESIKDKRMLDYVVALKAIYDECSKKSEERRMLIDSAASVACKEIDVKRPDKNESEIIRRHVALYTVVPLKEGKPRNKRQTNKETKTISVGSSSRAWKINRERD</sequence>
<feature type="region of interest" description="Disordered" evidence="1">
    <location>
        <begin position="216"/>
        <end position="247"/>
    </location>
</feature>
<keyword evidence="3" id="KW-1185">Reference proteome</keyword>
<proteinExistence type="predicted"/>
<accession>A0A2P0VN86</accession>
<protein>
    <submittedName>
        <fullName evidence="2">Uncharacterized protein</fullName>
    </submittedName>
</protein>
<organism evidence="2">
    <name type="scientific">Tetraselmis virus 1</name>
    <dbReference type="NCBI Taxonomy" id="2060617"/>
    <lineage>
        <taxon>Viruses</taxon>
        <taxon>Varidnaviria</taxon>
        <taxon>Bamfordvirae</taxon>
        <taxon>Nucleocytoviricota</taxon>
        <taxon>Megaviricetes</taxon>
        <taxon>Imitervirales</taxon>
        <taxon>Allomimiviridae</taxon>
        <taxon>Oceanusvirus</taxon>
        <taxon>Oceanusvirus kaneohense</taxon>
    </lineage>
</organism>
<evidence type="ECO:0000313" key="3">
    <source>
        <dbReference type="Proteomes" id="UP000244773"/>
    </source>
</evidence>
<dbReference type="Proteomes" id="UP000244773">
    <property type="component" value="Segment"/>
</dbReference>